<dbReference type="InterPro" id="IPR003477">
    <property type="entry name" value="PemK-like"/>
</dbReference>
<dbReference type="EMBL" id="LCDG01000001">
    <property type="protein sequence ID" value="KKS48337.1"/>
    <property type="molecule type" value="Genomic_DNA"/>
</dbReference>
<organism evidence="1 2">
    <name type="scientific">Candidatus Nomurabacteria bacterium GW2011_GWC2_42_20</name>
    <dbReference type="NCBI Taxonomy" id="1618756"/>
    <lineage>
        <taxon>Bacteria</taxon>
        <taxon>Candidatus Nomuraibacteriota</taxon>
    </lineage>
</organism>
<dbReference type="GO" id="GO:0003677">
    <property type="term" value="F:DNA binding"/>
    <property type="evidence" value="ECO:0007669"/>
    <property type="project" value="InterPro"/>
</dbReference>
<comment type="caution">
    <text evidence="1">The sequence shown here is derived from an EMBL/GenBank/DDBJ whole genome shotgun (WGS) entry which is preliminary data.</text>
</comment>
<name>A0A0G0ZHW2_9BACT</name>
<dbReference type="Gene3D" id="2.30.30.110">
    <property type="match status" value="1"/>
</dbReference>
<gene>
    <name evidence="1" type="ORF">UV12_C0001G0032</name>
</gene>
<dbReference type="InterPro" id="IPR011067">
    <property type="entry name" value="Plasmid_toxin/cell-grow_inhib"/>
</dbReference>
<protein>
    <recommendedName>
        <fullName evidence="3">2,4-dihydroxyhept-2-ene-1,7-dioic acid aldolase</fullName>
    </recommendedName>
</protein>
<sequence>MFLGRFSRLWLQKSENSRRTNKELQVDTYVILPQINMKKDYKEWHSKKSEISEIKKSPFFHEREIWFCYLGSNIGFEQDGGEEFLRPVVVFRKFNNEIFWAIPLTKSKKKLNKKTECYYYSFSFIPEVTSLAILSQIRLVDAKRLSRHIGTMPEESFDELKKKLKALIP</sequence>
<accession>A0A0G0ZHW2</accession>
<proteinExistence type="predicted"/>
<evidence type="ECO:0000313" key="2">
    <source>
        <dbReference type="Proteomes" id="UP000034704"/>
    </source>
</evidence>
<evidence type="ECO:0000313" key="1">
    <source>
        <dbReference type="EMBL" id="KKS48337.1"/>
    </source>
</evidence>
<dbReference type="Proteomes" id="UP000034704">
    <property type="component" value="Unassembled WGS sequence"/>
</dbReference>
<dbReference type="Pfam" id="PF02452">
    <property type="entry name" value="PemK_toxin"/>
    <property type="match status" value="1"/>
</dbReference>
<dbReference type="SUPFAM" id="SSF50118">
    <property type="entry name" value="Cell growth inhibitor/plasmid maintenance toxic component"/>
    <property type="match status" value="1"/>
</dbReference>
<dbReference type="AlphaFoldDB" id="A0A0G0ZHW2"/>
<evidence type="ECO:0008006" key="3">
    <source>
        <dbReference type="Google" id="ProtNLM"/>
    </source>
</evidence>
<reference evidence="1 2" key="1">
    <citation type="journal article" date="2015" name="Nature">
        <title>rRNA introns, odd ribosomes, and small enigmatic genomes across a large radiation of phyla.</title>
        <authorList>
            <person name="Brown C.T."/>
            <person name="Hug L.A."/>
            <person name="Thomas B.C."/>
            <person name="Sharon I."/>
            <person name="Castelle C.J."/>
            <person name="Singh A."/>
            <person name="Wilkins M.J."/>
            <person name="Williams K.H."/>
            <person name="Banfield J.F."/>
        </authorList>
    </citation>
    <scope>NUCLEOTIDE SEQUENCE [LARGE SCALE GENOMIC DNA]</scope>
</reference>